<keyword evidence="3" id="KW-1133">Transmembrane helix</keyword>
<dbReference type="InterPro" id="IPR006260">
    <property type="entry name" value="TonB/TolA_C"/>
</dbReference>
<dbReference type="Proteomes" id="UP000023435">
    <property type="component" value="Unassembled WGS sequence"/>
</dbReference>
<proteinExistence type="predicted"/>
<dbReference type="Gene3D" id="3.30.1150.10">
    <property type="match status" value="1"/>
</dbReference>
<evidence type="ECO:0000313" key="7">
    <source>
        <dbReference type="Proteomes" id="UP000023435"/>
    </source>
</evidence>
<organism evidence="6 7">
    <name type="scientific">Lysobacter capsici AZ78</name>
    <dbReference type="NCBI Taxonomy" id="1444315"/>
    <lineage>
        <taxon>Bacteria</taxon>
        <taxon>Pseudomonadati</taxon>
        <taxon>Pseudomonadota</taxon>
        <taxon>Gammaproteobacteria</taxon>
        <taxon>Lysobacterales</taxon>
        <taxon>Lysobacteraceae</taxon>
        <taxon>Lysobacter</taxon>
    </lineage>
</organism>
<dbReference type="GO" id="GO:0016020">
    <property type="term" value="C:membrane"/>
    <property type="evidence" value="ECO:0007669"/>
    <property type="project" value="UniProtKB-SubCell"/>
</dbReference>
<evidence type="ECO:0000256" key="3">
    <source>
        <dbReference type="ARBA" id="ARBA00022989"/>
    </source>
</evidence>
<evidence type="ECO:0000259" key="5">
    <source>
        <dbReference type="Pfam" id="PF03544"/>
    </source>
</evidence>
<dbReference type="NCBIfam" id="TIGR01352">
    <property type="entry name" value="tonB_Cterm"/>
    <property type="match status" value="1"/>
</dbReference>
<keyword evidence="7" id="KW-1185">Reference proteome</keyword>
<sequence length="72" mass="7922">MYPEGQEQSADVVLLLAVDASGAVREARVLCSTSTQFHDAALQAVKGARFTRSYDQAPTEVGFFKIQYRLPD</sequence>
<keyword evidence="4" id="KW-0472">Membrane</keyword>
<reference evidence="6 7" key="1">
    <citation type="journal article" date="2014" name="Genome Announc.">
        <title>Draft Genome Sequence of Lysobacter capsici AZ78, a Bacterium Antagonistic to Plant-Pathogenic Oomycetes.</title>
        <authorList>
            <person name="Puopolo G."/>
            <person name="Sonego P."/>
            <person name="Engelen K."/>
            <person name="Pertot I."/>
        </authorList>
    </citation>
    <scope>NUCLEOTIDE SEQUENCE [LARGE SCALE GENOMIC DNA]</scope>
    <source>
        <strain evidence="6 7">AZ78</strain>
    </source>
</reference>
<keyword evidence="2" id="KW-0812">Transmembrane</keyword>
<dbReference type="GO" id="GO:0055085">
    <property type="term" value="P:transmembrane transport"/>
    <property type="evidence" value="ECO:0007669"/>
    <property type="project" value="InterPro"/>
</dbReference>
<accession>A0A108UCG3</accession>
<dbReference type="AlphaFoldDB" id="A0A108UCG3"/>
<dbReference type="Pfam" id="PF03544">
    <property type="entry name" value="TonB_C"/>
    <property type="match status" value="1"/>
</dbReference>
<comment type="caution">
    <text evidence="6">The sequence shown here is derived from an EMBL/GenBank/DDBJ whole genome shotgun (WGS) entry which is preliminary data.</text>
</comment>
<evidence type="ECO:0000313" key="6">
    <source>
        <dbReference type="EMBL" id="KWS06669.1"/>
    </source>
</evidence>
<evidence type="ECO:0000256" key="1">
    <source>
        <dbReference type="ARBA" id="ARBA00004167"/>
    </source>
</evidence>
<protein>
    <recommendedName>
        <fullName evidence="5">TonB C-terminal domain-containing protein</fullName>
    </recommendedName>
</protein>
<evidence type="ECO:0000256" key="4">
    <source>
        <dbReference type="ARBA" id="ARBA00023136"/>
    </source>
</evidence>
<gene>
    <name evidence="6" type="ORF">AZ78_4225</name>
</gene>
<comment type="subcellular location">
    <subcellularLocation>
        <location evidence="1">Membrane</location>
        <topology evidence="1">Single-pass membrane protein</topology>
    </subcellularLocation>
</comment>
<feature type="domain" description="TonB C-terminal" evidence="5">
    <location>
        <begin position="7"/>
        <end position="70"/>
    </location>
</feature>
<dbReference type="EMBL" id="JAJA02000001">
    <property type="protein sequence ID" value="KWS06669.1"/>
    <property type="molecule type" value="Genomic_DNA"/>
</dbReference>
<dbReference type="InterPro" id="IPR037682">
    <property type="entry name" value="TonB_C"/>
</dbReference>
<evidence type="ECO:0000256" key="2">
    <source>
        <dbReference type="ARBA" id="ARBA00022692"/>
    </source>
</evidence>
<dbReference type="SUPFAM" id="SSF74653">
    <property type="entry name" value="TolA/TonB C-terminal domain"/>
    <property type="match status" value="1"/>
</dbReference>
<name>A0A108UCG3_9GAMM</name>